<dbReference type="Gene3D" id="2.60.40.10">
    <property type="entry name" value="Immunoglobulins"/>
    <property type="match status" value="1"/>
</dbReference>
<keyword evidence="2" id="KW-0391">Immunity</keyword>
<feature type="signal peptide" evidence="3">
    <location>
        <begin position="1"/>
        <end position="21"/>
    </location>
</feature>
<dbReference type="Proteomes" id="UP000007648">
    <property type="component" value="Unassembled WGS sequence"/>
</dbReference>
<keyword evidence="1 3" id="KW-0732">Signal</keyword>
<organism evidence="5 6">
    <name type="scientific">Sarcophilus harrisii</name>
    <name type="common">Tasmanian devil</name>
    <name type="synonym">Sarcophilus laniarius</name>
    <dbReference type="NCBI Taxonomy" id="9305"/>
    <lineage>
        <taxon>Eukaryota</taxon>
        <taxon>Metazoa</taxon>
        <taxon>Chordata</taxon>
        <taxon>Craniata</taxon>
        <taxon>Vertebrata</taxon>
        <taxon>Euteleostomi</taxon>
        <taxon>Mammalia</taxon>
        <taxon>Metatheria</taxon>
        <taxon>Dasyuromorphia</taxon>
        <taxon>Dasyuridae</taxon>
        <taxon>Sarcophilus</taxon>
    </lineage>
</organism>
<dbReference type="PANTHER" id="PTHR23268:SF13">
    <property type="entry name" value="IG-LIKE DOMAIN-CONTAINING PROTEIN"/>
    <property type="match status" value="1"/>
</dbReference>
<dbReference type="InParanoid" id="A0A7N4PYU5"/>
<name>A0A7N4PYU5_SARHA</name>
<reference evidence="5 6" key="1">
    <citation type="journal article" date="2011" name="Proc. Natl. Acad. Sci. U.S.A.">
        <title>Genetic diversity and population structure of the endangered marsupial Sarcophilus harrisii (Tasmanian devil).</title>
        <authorList>
            <person name="Miller W."/>
            <person name="Hayes V.M."/>
            <person name="Ratan A."/>
            <person name="Petersen D.C."/>
            <person name="Wittekindt N.E."/>
            <person name="Miller J."/>
            <person name="Walenz B."/>
            <person name="Knight J."/>
            <person name="Qi J."/>
            <person name="Zhao F."/>
            <person name="Wang Q."/>
            <person name="Bedoya-Reina O.C."/>
            <person name="Katiyar N."/>
            <person name="Tomsho L.P."/>
            <person name="Kasson L.M."/>
            <person name="Hardie R.A."/>
            <person name="Woodbridge P."/>
            <person name="Tindall E.A."/>
            <person name="Bertelsen M.F."/>
            <person name="Dixon D."/>
            <person name="Pyecroft S."/>
            <person name="Helgen K.M."/>
            <person name="Lesk A.M."/>
            <person name="Pringle T.H."/>
            <person name="Patterson N."/>
            <person name="Zhang Y."/>
            <person name="Kreiss A."/>
            <person name="Woods G.M."/>
            <person name="Jones M.E."/>
            <person name="Schuster S.C."/>
        </authorList>
    </citation>
    <scope>NUCLEOTIDE SEQUENCE [LARGE SCALE GENOMIC DNA]</scope>
</reference>
<dbReference type="SUPFAM" id="SSF48726">
    <property type="entry name" value="Immunoglobulin"/>
    <property type="match status" value="1"/>
</dbReference>
<accession>A0A7N4PYU5</accession>
<evidence type="ECO:0000256" key="2">
    <source>
        <dbReference type="ARBA" id="ARBA00022859"/>
    </source>
</evidence>
<dbReference type="GO" id="GO:0005886">
    <property type="term" value="C:plasma membrane"/>
    <property type="evidence" value="ECO:0007669"/>
    <property type="project" value="TreeGrafter"/>
</dbReference>
<proteinExistence type="predicted"/>
<dbReference type="PANTHER" id="PTHR23268">
    <property type="entry name" value="T-CELL RECEPTOR BETA CHAIN"/>
    <property type="match status" value="1"/>
</dbReference>
<dbReference type="Ensembl" id="ENSSHAT00000051857.1">
    <property type="protein sequence ID" value="ENSSHAP00000045601.1"/>
    <property type="gene ID" value="ENSSHAG00000021115.1"/>
</dbReference>
<evidence type="ECO:0000313" key="6">
    <source>
        <dbReference type="Proteomes" id="UP000007648"/>
    </source>
</evidence>
<evidence type="ECO:0000256" key="3">
    <source>
        <dbReference type="SAM" id="SignalP"/>
    </source>
</evidence>
<dbReference type="InterPro" id="IPR013783">
    <property type="entry name" value="Ig-like_fold"/>
</dbReference>
<sequence length="111" mass="12854">MGSSVFCYVVIFLLRVDGKVSQTSRYLVTVARQPMVLRCEQDLEEDSIYWCQQEMEQEPKIMFYYYKEHETWINSILNNFHGGLPSSSFCYLNIKSPGLRNSTTYLCAVGG</sequence>
<feature type="chain" id="PRO_5029490579" description="Immunoglobulin V-set domain-containing protein" evidence="3">
    <location>
        <begin position="22"/>
        <end position="111"/>
    </location>
</feature>
<dbReference type="InterPro" id="IPR036179">
    <property type="entry name" value="Ig-like_dom_sf"/>
</dbReference>
<reference evidence="5" key="3">
    <citation type="submission" date="2025-09" db="UniProtKB">
        <authorList>
            <consortium name="Ensembl"/>
        </authorList>
    </citation>
    <scope>IDENTIFICATION</scope>
</reference>
<dbReference type="Pfam" id="PF07686">
    <property type="entry name" value="V-set"/>
    <property type="match status" value="1"/>
</dbReference>
<evidence type="ECO:0000256" key="1">
    <source>
        <dbReference type="ARBA" id="ARBA00022729"/>
    </source>
</evidence>
<evidence type="ECO:0000313" key="5">
    <source>
        <dbReference type="Ensembl" id="ENSSHAP00000045601.1"/>
    </source>
</evidence>
<feature type="domain" description="Immunoglobulin V-set" evidence="4">
    <location>
        <begin position="22"/>
        <end position="109"/>
    </location>
</feature>
<reference evidence="5" key="2">
    <citation type="submission" date="2025-08" db="UniProtKB">
        <authorList>
            <consortium name="Ensembl"/>
        </authorList>
    </citation>
    <scope>IDENTIFICATION</scope>
</reference>
<protein>
    <recommendedName>
        <fullName evidence="4">Immunoglobulin V-set domain-containing protein</fullName>
    </recommendedName>
</protein>
<dbReference type="AlphaFoldDB" id="A0A7N4PYU5"/>
<dbReference type="GO" id="GO:0002376">
    <property type="term" value="P:immune system process"/>
    <property type="evidence" value="ECO:0007669"/>
    <property type="project" value="UniProtKB-KW"/>
</dbReference>
<dbReference type="InterPro" id="IPR050413">
    <property type="entry name" value="TCR_beta_variable"/>
</dbReference>
<dbReference type="GO" id="GO:0007166">
    <property type="term" value="P:cell surface receptor signaling pathway"/>
    <property type="evidence" value="ECO:0007669"/>
    <property type="project" value="TreeGrafter"/>
</dbReference>
<evidence type="ECO:0000259" key="4">
    <source>
        <dbReference type="Pfam" id="PF07686"/>
    </source>
</evidence>
<keyword evidence="6" id="KW-1185">Reference proteome</keyword>
<dbReference type="InterPro" id="IPR013106">
    <property type="entry name" value="Ig_V-set"/>
</dbReference>